<dbReference type="AlphaFoldDB" id="I3CCM8"/>
<evidence type="ECO:0000256" key="1">
    <source>
        <dbReference type="SAM" id="Coils"/>
    </source>
</evidence>
<feature type="coiled-coil region" evidence="1">
    <location>
        <begin position="37"/>
        <end position="86"/>
    </location>
</feature>
<dbReference type="OrthoDB" id="5629458at2"/>
<dbReference type="Proteomes" id="UP000005744">
    <property type="component" value="Unassembled WGS sequence"/>
</dbReference>
<keyword evidence="1" id="KW-0175">Coiled coil</keyword>
<proteinExistence type="predicted"/>
<accession>I3CCM8</accession>
<name>I3CCM8_9GAMM</name>
<sequence>MTGSNRSVTISGSTVGVVATGDNAKITIGTQQIAGLHNASEDTKEKLKQLITQLNAELQKVPAQEKDKAIEASELTESLLEEANKEKPKQSLIKVTAQGLIDATKALTSVIPLALPIATEIANTIVNLNP</sequence>
<gene>
    <name evidence="2" type="ORF">BegalDRAFT_0452</name>
</gene>
<dbReference type="HOGENOM" id="CLU_1933922_0_0_6"/>
<reference evidence="2 3" key="1">
    <citation type="submission" date="2011-11" db="EMBL/GenBank/DDBJ databases">
        <title>Improved High-Quality Draft sequence of Beggiatoa alba B18lD.</title>
        <authorList>
            <consortium name="US DOE Joint Genome Institute"/>
            <person name="Lucas S."/>
            <person name="Han J."/>
            <person name="Lapidus A."/>
            <person name="Cheng J.-F."/>
            <person name="Goodwin L."/>
            <person name="Pitluck S."/>
            <person name="Peters L."/>
            <person name="Mikhailova N."/>
            <person name="Held B."/>
            <person name="Detter J.C."/>
            <person name="Han C."/>
            <person name="Tapia R."/>
            <person name="Land M."/>
            <person name="Hauser L."/>
            <person name="Kyrpides N."/>
            <person name="Ivanova N."/>
            <person name="Pagani I."/>
            <person name="Samuel K."/>
            <person name="Teske A."/>
            <person name="Mueller J."/>
            <person name="Woyke T."/>
        </authorList>
    </citation>
    <scope>NUCLEOTIDE SEQUENCE [LARGE SCALE GENOMIC DNA]</scope>
    <source>
        <strain evidence="2 3">B18LD</strain>
    </source>
</reference>
<dbReference type="EMBL" id="JH600070">
    <property type="protein sequence ID" value="EIJ41371.1"/>
    <property type="molecule type" value="Genomic_DNA"/>
</dbReference>
<evidence type="ECO:0000313" key="2">
    <source>
        <dbReference type="EMBL" id="EIJ41371.1"/>
    </source>
</evidence>
<protein>
    <submittedName>
        <fullName evidence="2">Uncharacterized protein</fullName>
    </submittedName>
</protein>
<evidence type="ECO:0000313" key="3">
    <source>
        <dbReference type="Proteomes" id="UP000005744"/>
    </source>
</evidence>
<keyword evidence="3" id="KW-1185">Reference proteome</keyword>
<dbReference type="STRING" id="395493.BegalDRAFT_0452"/>
<dbReference type="RefSeq" id="WP_002683243.1">
    <property type="nucleotide sequence ID" value="NZ_JH600070.1"/>
</dbReference>
<organism evidence="2 3">
    <name type="scientific">Beggiatoa alba B18LD</name>
    <dbReference type="NCBI Taxonomy" id="395493"/>
    <lineage>
        <taxon>Bacteria</taxon>
        <taxon>Pseudomonadati</taxon>
        <taxon>Pseudomonadota</taxon>
        <taxon>Gammaproteobacteria</taxon>
        <taxon>Thiotrichales</taxon>
        <taxon>Thiotrichaceae</taxon>
        <taxon>Beggiatoa</taxon>
    </lineage>
</organism>